<evidence type="ECO:0000256" key="1">
    <source>
        <dbReference type="ARBA" id="ARBA00007401"/>
    </source>
</evidence>
<dbReference type="SUPFAM" id="SSF49785">
    <property type="entry name" value="Galactose-binding domain-like"/>
    <property type="match status" value="1"/>
</dbReference>
<evidence type="ECO:0000259" key="4">
    <source>
        <dbReference type="Pfam" id="PF02837"/>
    </source>
</evidence>
<dbReference type="InterPro" id="IPR006104">
    <property type="entry name" value="Glyco_hydro_2_N"/>
</dbReference>
<keyword evidence="2" id="KW-0732">Signal</keyword>
<organism evidence="5 6">
    <name type="scientific">Compostibacter hankyongensis</name>
    <dbReference type="NCBI Taxonomy" id="1007089"/>
    <lineage>
        <taxon>Bacteria</taxon>
        <taxon>Pseudomonadati</taxon>
        <taxon>Bacteroidota</taxon>
        <taxon>Chitinophagia</taxon>
        <taxon>Chitinophagales</taxon>
        <taxon>Chitinophagaceae</taxon>
        <taxon>Compostibacter</taxon>
    </lineage>
</organism>
<dbReference type="EMBL" id="BAABFN010000001">
    <property type="protein sequence ID" value="GAA4304648.1"/>
    <property type="molecule type" value="Genomic_DNA"/>
</dbReference>
<evidence type="ECO:0000313" key="5">
    <source>
        <dbReference type="EMBL" id="GAA4304648.1"/>
    </source>
</evidence>
<dbReference type="NCBIfam" id="NF045579">
    <property type="entry name" value="rhamnoside_JR"/>
    <property type="match status" value="1"/>
</dbReference>
<sequence length="1023" mass="113917">MFLFLAAAVSCSRQQREHPADLAAFTPSADLEKDFKHPPDQNRPWAFWWWLEGNIDSAGIRKDLSEMKKVGIRGAIIFDAGSSSYTDVRRTAAGPAFMSPAWRKLFAYANAVADSLQLQLSLNIGSGWNDGGPWVTPELASQKLTWSRTDVKGGASIRQQMPLPGNVFRYGAEQKPFFKPVATLAIRLGDSSPVVTPLKYFDLKAVHRVTGIRTPDGYDWSIFLQEDSATLQQHNARIKDVIDISDKTDSSGNLSWDAPPGDYALLWFGYTGTGAKVSTSSPGGEGLAIDYMNPAAMDLQFEKVPGVLIRDIGPLAGRSLKYLHDDSWELGAANWTPGFREAFRQKHGYDLLPYLPVMAGWILENKDVSNRFLTDFRRTIADLIAQNHYTRFRQLAHARGLGIHPEGGGPHPAPIDALLNLGINDVPMGEFWARVKTHRVQDFERIFVKQSASAAHVYGRRYVQAEGPTSIGPQWEMDPRRLKPTIDRAFCEGLNRLVFHTFTHSPDSAGLPGFEYFAGTHFNPNITWWKQAPAYVDYIARCQLLLQQGLFVGDVCYYYGDNVPNQVHLKRTDPSLGEGYDYDVANTDVLLNRMSVKDHRIFLPDGMHYEVLVLPPQKTMTLPVLKKIRQLVKEGATVIGPRPRQAAGLDGYPQADKTLEQIADEVWRDADGVHAVEHVFGKGKVVCGKTIRTVLQERGVVPDFVARDKKLLQDIDYIHRSFGKYEIYFLSNRRDTAQWLTAGFRVTGAAPQLWQPDNGSIVPQAVYDTAGGHTLLPLYLPPEGSIFVIFRKGEVPAHLVSVARDGRTVFPFATAQPPAEERLEPAADGQLMTARPGQYTLKYAGGRTRDITLTPPPAAVAPDSAWRVYFSPEWGGPGGVTMDSLISWPKSTVTGIRYYSGTAVYRNTFSLQQTQLQEGRRVMLDLGSVQNLAEVSVNGKPAGVLWKLPFALDVTPWIKAGRNTVEIRVANLWPNRIIGDQQLPPGKRYTRTNVIKFKKDYPLLPSGLLGPVRVRFVPMLPAE</sequence>
<dbReference type="Pfam" id="PF02837">
    <property type="entry name" value="Glyco_hydro_2_N"/>
    <property type="match status" value="1"/>
</dbReference>
<keyword evidence="6" id="KW-1185">Reference proteome</keyword>
<dbReference type="Pfam" id="PF17132">
    <property type="entry name" value="Glyco_hydro_106"/>
    <property type="match status" value="1"/>
</dbReference>
<evidence type="ECO:0000256" key="2">
    <source>
        <dbReference type="ARBA" id="ARBA00022729"/>
    </source>
</evidence>
<reference evidence="6" key="1">
    <citation type="journal article" date="2019" name="Int. J. Syst. Evol. Microbiol.">
        <title>The Global Catalogue of Microorganisms (GCM) 10K type strain sequencing project: providing services to taxonomists for standard genome sequencing and annotation.</title>
        <authorList>
            <consortium name="The Broad Institute Genomics Platform"/>
            <consortium name="The Broad Institute Genome Sequencing Center for Infectious Disease"/>
            <person name="Wu L."/>
            <person name="Ma J."/>
        </authorList>
    </citation>
    <scope>NUCLEOTIDE SEQUENCE [LARGE SCALE GENOMIC DNA]</scope>
    <source>
        <strain evidence="6">JCM 17664</strain>
    </source>
</reference>
<dbReference type="Proteomes" id="UP001501207">
    <property type="component" value="Unassembled WGS sequence"/>
</dbReference>
<evidence type="ECO:0000256" key="3">
    <source>
        <dbReference type="ARBA" id="ARBA00022801"/>
    </source>
</evidence>
<evidence type="ECO:0000313" key="6">
    <source>
        <dbReference type="Proteomes" id="UP001501207"/>
    </source>
</evidence>
<dbReference type="PANTHER" id="PTHR43817:SF1">
    <property type="entry name" value="HYDROLASE, FAMILY 43, PUTATIVE (AFU_ORTHOLOGUE AFUA_3G01660)-RELATED"/>
    <property type="match status" value="1"/>
</dbReference>
<feature type="domain" description="Glycosyl hydrolases family 2 sugar binding" evidence="4">
    <location>
        <begin position="895"/>
        <end position="982"/>
    </location>
</feature>
<proteinExistence type="inferred from homology"/>
<dbReference type="PANTHER" id="PTHR43817">
    <property type="entry name" value="GLYCOSYL HYDROLASE"/>
    <property type="match status" value="1"/>
</dbReference>
<comment type="caution">
    <text evidence="5">The sequence shown here is derived from an EMBL/GenBank/DDBJ whole genome shotgun (WGS) entry which is preliminary data.</text>
</comment>
<gene>
    <name evidence="5" type="ORF">GCM10023143_09260</name>
</gene>
<protein>
    <recommendedName>
        <fullName evidence="4">Glycosyl hydrolases family 2 sugar binding domain-containing protein</fullName>
    </recommendedName>
</protein>
<name>A0ABP8FJ04_9BACT</name>
<comment type="similarity">
    <text evidence="1">Belongs to the glycosyl hydrolase 2 family.</text>
</comment>
<accession>A0ABP8FJ04</accession>
<keyword evidence="3" id="KW-0378">Hydrolase</keyword>
<dbReference type="Gene3D" id="2.60.120.260">
    <property type="entry name" value="Galactose-binding domain-like"/>
    <property type="match status" value="1"/>
</dbReference>
<dbReference type="InterPro" id="IPR008979">
    <property type="entry name" value="Galactose-bd-like_sf"/>
</dbReference>